<dbReference type="RefSeq" id="WP_078665439.1">
    <property type="nucleotide sequence ID" value="NZ_FUXM01000013.1"/>
</dbReference>
<accession>A0A1T4PQ40</accession>
<dbReference type="AlphaFoldDB" id="A0A1T4PQ40"/>
<organism evidence="1 2">
    <name type="scientific">Carboxydocella sporoproducens DSM 16521</name>
    <dbReference type="NCBI Taxonomy" id="1121270"/>
    <lineage>
        <taxon>Bacteria</taxon>
        <taxon>Bacillati</taxon>
        <taxon>Bacillota</taxon>
        <taxon>Clostridia</taxon>
        <taxon>Eubacteriales</taxon>
        <taxon>Clostridiales Family XVI. Incertae Sedis</taxon>
        <taxon>Carboxydocella</taxon>
    </lineage>
</organism>
<dbReference type="Pfam" id="PF26595">
    <property type="entry name" value="A_ENA"/>
    <property type="match status" value="1"/>
</dbReference>
<reference evidence="2" key="1">
    <citation type="submission" date="2017-02" db="EMBL/GenBank/DDBJ databases">
        <authorList>
            <person name="Varghese N."/>
            <person name="Submissions S."/>
        </authorList>
    </citation>
    <scope>NUCLEOTIDE SEQUENCE [LARGE SCALE GENOMIC DNA]</scope>
    <source>
        <strain evidence="2">DSM 16521</strain>
    </source>
</reference>
<keyword evidence="2" id="KW-1185">Reference proteome</keyword>
<dbReference type="EMBL" id="FUXM01000013">
    <property type="protein sequence ID" value="SJZ93744.1"/>
    <property type="molecule type" value="Genomic_DNA"/>
</dbReference>
<dbReference type="InterPro" id="IPR058705">
    <property type="entry name" value="A_ENA"/>
</dbReference>
<dbReference type="Proteomes" id="UP000189933">
    <property type="component" value="Unassembled WGS sequence"/>
</dbReference>
<gene>
    <name evidence="1" type="ORF">SAMN02745885_01364</name>
</gene>
<dbReference type="OrthoDB" id="2082444at2"/>
<evidence type="ECO:0000313" key="1">
    <source>
        <dbReference type="EMBL" id="SJZ93744.1"/>
    </source>
</evidence>
<sequence length="95" mass="10694">MSFPNIPDINPNITIDREDVINLLLASIAFEELGLAHMINAEAEKIQFVLAADPPPTMQDIITINRSVERTLRSVIKKEMLLQFKLEDVLQIPAP</sequence>
<evidence type="ECO:0000313" key="2">
    <source>
        <dbReference type="Proteomes" id="UP000189933"/>
    </source>
</evidence>
<name>A0A1T4PQ40_9FIRM</name>
<protein>
    <submittedName>
        <fullName evidence="1">Uncharacterized protein</fullName>
    </submittedName>
</protein>
<proteinExistence type="predicted"/>